<dbReference type="PANTHER" id="PTHR31672:SF13">
    <property type="entry name" value="F-BOX PROTEIN CPR30-LIKE"/>
    <property type="match status" value="1"/>
</dbReference>
<dbReference type="CDD" id="cd22157">
    <property type="entry name" value="F-box_AtFBW1-like"/>
    <property type="match status" value="1"/>
</dbReference>
<evidence type="ECO:0000313" key="3">
    <source>
        <dbReference type="RefSeq" id="XP_010484095.1"/>
    </source>
</evidence>
<accession>A0ABM0XCZ9</accession>
<dbReference type="Pfam" id="PF00646">
    <property type="entry name" value="F-box"/>
    <property type="match status" value="1"/>
</dbReference>
<dbReference type="NCBIfam" id="TIGR01640">
    <property type="entry name" value="F_box_assoc_1"/>
    <property type="match status" value="1"/>
</dbReference>
<reference evidence="2" key="1">
    <citation type="journal article" date="2014" name="Nat. Commun.">
        <title>The emerging biofuel crop Camelina sativa retains a highly undifferentiated hexaploid genome structure.</title>
        <authorList>
            <person name="Kagale S."/>
            <person name="Koh C."/>
            <person name="Nixon J."/>
            <person name="Bollina V."/>
            <person name="Clarke W.E."/>
            <person name="Tuteja R."/>
            <person name="Spillane C."/>
            <person name="Robinson S.J."/>
            <person name="Links M.G."/>
            <person name="Clarke C."/>
            <person name="Higgins E.E."/>
            <person name="Huebert T."/>
            <person name="Sharpe A.G."/>
            <person name="Parkin I.A."/>
        </authorList>
    </citation>
    <scope>NUCLEOTIDE SEQUENCE [LARGE SCALE GENOMIC DNA]</scope>
    <source>
        <strain evidence="2">cv. DH55</strain>
    </source>
</reference>
<dbReference type="Gene3D" id="1.20.1280.50">
    <property type="match status" value="1"/>
</dbReference>
<dbReference type="InterPro" id="IPR036047">
    <property type="entry name" value="F-box-like_dom_sf"/>
</dbReference>
<organism evidence="2 3">
    <name type="scientific">Camelina sativa</name>
    <name type="common">False flax</name>
    <name type="synonym">Myagrum sativum</name>
    <dbReference type="NCBI Taxonomy" id="90675"/>
    <lineage>
        <taxon>Eukaryota</taxon>
        <taxon>Viridiplantae</taxon>
        <taxon>Streptophyta</taxon>
        <taxon>Embryophyta</taxon>
        <taxon>Tracheophyta</taxon>
        <taxon>Spermatophyta</taxon>
        <taxon>Magnoliopsida</taxon>
        <taxon>eudicotyledons</taxon>
        <taxon>Gunneridae</taxon>
        <taxon>Pentapetalae</taxon>
        <taxon>rosids</taxon>
        <taxon>malvids</taxon>
        <taxon>Brassicales</taxon>
        <taxon>Brassicaceae</taxon>
        <taxon>Camelineae</taxon>
        <taxon>Camelina</taxon>
    </lineage>
</organism>
<dbReference type="InterPro" id="IPR001810">
    <property type="entry name" value="F-box_dom"/>
</dbReference>
<name>A0ABM0XCZ9_CAMSA</name>
<dbReference type="GeneID" id="104762468"/>
<dbReference type="InterPro" id="IPR011043">
    <property type="entry name" value="Gal_Oxase/kelch_b-propeller"/>
</dbReference>
<dbReference type="SMART" id="SM00256">
    <property type="entry name" value="FBOX"/>
    <property type="match status" value="1"/>
</dbReference>
<dbReference type="PROSITE" id="PS50181">
    <property type="entry name" value="FBOX"/>
    <property type="match status" value="1"/>
</dbReference>
<gene>
    <name evidence="3" type="primary">LOC104762468</name>
</gene>
<dbReference type="Pfam" id="PF07734">
    <property type="entry name" value="FBA_1"/>
    <property type="match status" value="1"/>
</dbReference>
<dbReference type="InterPro" id="IPR050796">
    <property type="entry name" value="SCF_F-box_component"/>
</dbReference>
<dbReference type="Proteomes" id="UP000694864">
    <property type="component" value="Chromosome 1"/>
</dbReference>
<dbReference type="SUPFAM" id="SSF81383">
    <property type="entry name" value="F-box domain"/>
    <property type="match status" value="1"/>
</dbReference>
<dbReference type="RefSeq" id="XP_010484095.1">
    <property type="nucleotide sequence ID" value="XM_010485793.1"/>
</dbReference>
<feature type="domain" description="F-box" evidence="1">
    <location>
        <begin position="4"/>
        <end position="50"/>
    </location>
</feature>
<protein>
    <submittedName>
        <fullName evidence="3">F-box only protein 15</fullName>
    </submittedName>
</protein>
<dbReference type="InterPro" id="IPR006527">
    <property type="entry name" value="F-box-assoc_dom_typ1"/>
</dbReference>
<reference evidence="3" key="2">
    <citation type="submission" date="2025-08" db="UniProtKB">
        <authorList>
            <consortium name="RefSeq"/>
        </authorList>
    </citation>
    <scope>IDENTIFICATION</scope>
    <source>
        <tissue evidence="3">Leaf</tissue>
    </source>
</reference>
<proteinExistence type="predicted"/>
<dbReference type="SUPFAM" id="SSF50965">
    <property type="entry name" value="Galactose oxidase, central domain"/>
    <property type="match status" value="1"/>
</dbReference>
<sequence length="375" mass="43076">MAKSSLLPSLPFDLIQEILQRTPAKSLIRFKSTCKRWYALVSSDKKFMQKHLDNSPERFLKIDVDETVQIMDPATGVFSVTPIPHVFRNTYPIVSMVHCDGLMLCMCRGVRGDAGLAVWNPFPKNIKWIQPSVCYWGTDYFGFGYEKASRHNYKILRFSGDVSFSRVEESDPKCEIYDFNSVSWRSIDAEFGVDVDTDCVGVSVEGSMYWIALRKEAEFFILSFEFSLETFTEVCICSPFWETRRLGCFNGDRLSLLTQDEESMEIHVWVTNKLSDVVVSFSKYFSVTRSDLPALQFHGDMALPGYFISKKRSIMAWCEGDEEDDDKWYTCITFYEIDQGGVRKQIETGRHGLSEYNDPLICSYGYVPSLIPVPK</sequence>
<evidence type="ECO:0000259" key="1">
    <source>
        <dbReference type="PROSITE" id="PS50181"/>
    </source>
</evidence>
<evidence type="ECO:0000313" key="2">
    <source>
        <dbReference type="Proteomes" id="UP000694864"/>
    </source>
</evidence>
<dbReference type="InterPro" id="IPR017451">
    <property type="entry name" value="F-box-assoc_interact_dom"/>
</dbReference>
<dbReference type="PANTHER" id="PTHR31672">
    <property type="entry name" value="BNACNNG10540D PROTEIN"/>
    <property type="match status" value="1"/>
</dbReference>
<keyword evidence="2" id="KW-1185">Reference proteome</keyword>